<name>A0ABN7URL0_GIGMA</name>
<protein>
    <submittedName>
        <fullName evidence="1">1247_t:CDS:1</fullName>
    </submittedName>
</protein>
<reference evidence="1 2" key="1">
    <citation type="submission" date="2021-06" db="EMBL/GenBank/DDBJ databases">
        <authorList>
            <person name="Kallberg Y."/>
            <person name="Tangrot J."/>
            <person name="Rosling A."/>
        </authorList>
    </citation>
    <scope>NUCLEOTIDE SEQUENCE [LARGE SCALE GENOMIC DNA]</scope>
    <source>
        <strain evidence="1 2">120-4 pot B 10/14</strain>
    </source>
</reference>
<gene>
    <name evidence="1" type="ORF">GMARGA_LOCUS9483</name>
</gene>
<evidence type="ECO:0000313" key="1">
    <source>
        <dbReference type="EMBL" id="CAG8653546.1"/>
    </source>
</evidence>
<dbReference type="SUPFAM" id="SSF53098">
    <property type="entry name" value="Ribonuclease H-like"/>
    <property type="match status" value="1"/>
</dbReference>
<dbReference type="EMBL" id="CAJVQB010005121">
    <property type="protein sequence ID" value="CAG8653546.1"/>
    <property type="molecule type" value="Genomic_DNA"/>
</dbReference>
<sequence length="292" mass="34456">MVEDEMEGSRLDKLIVELDRWIRKGKKRIGSDITEEDKKDFGLFRENIKQERMIASLLEKPFNYAVVNKLLENQNNTRVLTCDPEKVKEKTKEFFQKQFRRRCFNSDALEEEWARVYAPLERVQEKCLELEELMIRKYKKNRLENRENLVFYMDGFLVKTLTEKGGIDRMEASWVQVDIAANGKCLKAIMITEDEWTGVDSIVDILKPFNDITNYIFDNSYSMISIIYPTMSTLQNDLLKGLIDKDINIYIMNEQVNYSMNNIIVFNDKKESDKDEKSEQIKFLANTTDLVK</sequence>
<dbReference type="Proteomes" id="UP000789901">
    <property type="component" value="Unassembled WGS sequence"/>
</dbReference>
<comment type="caution">
    <text evidence="1">The sequence shown here is derived from an EMBL/GenBank/DDBJ whole genome shotgun (WGS) entry which is preliminary data.</text>
</comment>
<keyword evidence="2" id="KW-1185">Reference proteome</keyword>
<accession>A0ABN7URL0</accession>
<dbReference type="InterPro" id="IPR012337">
    <property type="entry name" value="RNaseH-like_sf"/>
</dbReference>
<organism evidence="1 2">
    <name type="scientific">Gigaspora margarita</name>
    <dbReference type="NCBI Taxonomy" id="4874"/>
    <lineage>
        <taxon>Eukaryota</taxon>
        <taxon>Fungi</taxon>
        <taxon>Fungi incertae sedis</taxon>
        <taxon>Mucoromycota</taxon>
        <taxon>Glomeromycotina</taxon>
        <taxon>Glomeromycetes</taxon>
        <taxon>Diversisporales</taxon>
        <taxon>Gigasporaceae</taxon>
        <taxon>Gigaspora</taxon>
    </lineage>
</organism>
<evidence type="ECO:0000313" key="2">
    <source>
        <dbReference type="Proteomes" id="UP000789901"/>
    </source>
</evidence>
<proteinExistence type="predicted"/>